<evidence type="ECO:0000313" key="2">
    <source>
        <dbReference type="Proteomes" id="UP000053732"/>
    </source>
</evidence>
<dbReference type="Proteomes" id="UP000053732">
    <property type="component" value="Unassembled WGS sequence"/>
</dbReference>
<dbReference type="STRING" id="1429867.A0A0G4PKX6"/>
<reference evidence="1 2" key="1">
    <citation type="journal article" date="2014" name="Nat. Commun.">
        <title>Multiple recent horizontal transfers of a large genomic region in cheese making fungi.</title>
        <authorList>
            <person name="Cheeseman K."/>
            <person name="Ropars J."/>
            <person name="Renault P."/>
            <person name="Dupont J."/>
            <person name="Gouzy J."/>
            <person name="Branca A."/>
            <person name="Abraham A.L."/>
            <person name="Ceppi M."/>
            <person name="Conseiller E."/>
            <person name="Debuchy R."/>
            <person name="Malagnac F."/>
            <person name="Goarin A."/>
            <person name="Silar P."/>
            <person name="Lacoste S."/>
            <person name="Sallet E."/>
            <person name="Bensimon A."/>
            <person name="Giraud T."/>
            <person name="Brygoo Y."/>
        </authorList>
    </citation>
    <scope>NUCLEOTIDE SEQUENCE [LARGE SCALE GENOMIC DNA]</scope>
    <source>
        <strain evidence="2">FM 013</strain>
    </source>
</reference>
<accession>A0A0G4PKX6</accession>
<gene>
    <name evidence="1" type="ORF">PCAMFM013_S020g000231</name>
</gene>
<proteinExistence type="predicted"/>
<dbReference type="EMBL" id="HG793153">
    <property type="protein sequence ID" value="CRL27072.1"/>
    <property type="molecule type" value="Genomic_DNA"/>
</dbReference>
<keyword evidence="2" id="KW-1185">Reference proteome</keyword>
<protein>
    <submittedName>
        <fullName evidence="1">Str. FM013</fullName>
    </submittedName>
</protein>
<organism evidence="1 2">
    <name type="scientific">Penicillium camemberti (strain FM 013)</name>
    <dbReference type="NCBI Taxonomy" id="1429867"/>
    <lineage>
        <taxon>Eukaryota</taxon>
        <taxon>Fungi</taxon>
        <taxon>Dikarya</taxon>
        <taxon>Ascomycota</taxon>
        <taxon>Pezizomycotina</taxon>
        <taxon>Eurotiomycetes</taxon>
        <taxon>Eurotiomycetidae</taxon>
        <taxon>Eurotiales</taxon>
        <taxon>Aspergillaceae</taxon>
        <taxon>Penicillium</taxon>
    </lineage>
</organism>
<dbReference type="AlphaFoldDB" id="A0A0G4PKX6"/>
<sequence length="89" mass="9638">MLPRVRAHLFRAVLRHEIEDGDIQFSQAGDSGALVFTEDHVVVGMVIGGSVSANGLKPSPLLFTRIEDLIADIKLITKATDVRLKAGRS</sequence>
<name>A0A0G4PKX6_PENC3</name>
<evidence type="ECO:0000313" key="1">
    <source>
        <dbReference type="EMBL" id="CRL27072.1"/>
    </source>
</evidence>